<dbReference type="OrthoDB" id="6418713at2759"/>
<evidence type="ECO:0000256" key="1">
    <source>
        <dbReference type="ARBA" id="ARBA00004141"/>
    </source>
</evidence>
<dbReference type="SUPFAM" id="SSF103481">
    <property type="entry name" value="Multidrug resistance efflux transporter EmrE"/>
    <property type="match status" value="2"/>
</dbReference>
<dbReference type="OMA" id="FWYTVSS"/>
<feature type="transmembrane region" description="Helical" evidence="5">
    <location>
        <begin position="40"/>
        <end position="63"/>
    </location>
</feature>
<feature type="domain" description="Sugar phosphate transporter" evidence="6">
    <location>
        <begin position="12"/>
        <end position="301"/>
    </location>
</feature>
<comment type="caution">
    <text evidence="7">The sequence shown here is derived from an EMBL/GenBank/DDBJ whole genome shotgun (WGS) entry which is preliminary data.</text>
</comment>
<dbReference type="Proteomes" id="UP000821853">
    <property type="component" value="Chromosome 2"/>
</dbReference>
<keyword evidence="8" id="KW-1185">Reference proteome</keyword>
<dbReference type="GO" id="GO:0016020">
    <property type="term" value="C:membrane"/>
    <property type="evidence" value="ECO:0007669"/>
    <property type="project" value="UniProtKB-SubCell"/>
</dbReference>
<dbReference type="Gene3D" id="1.10.3730.20">
    <property type="match status" value="1"/>
</dbReference>
<keyword evidence="4 5" id="KW-0472">Membrane</keyword>
<evidence type="ECO:0000313" key="7">
    <source>
        <dbReference type="EMBL" id="KAH9366241.1"/>
    </source>
</evidence>
<dbReference type="InterPro" id="IPR004853">
    <property type="entry name" value="Sugar_P_trans_dom"/>
</dbReference>
<evidence type="ECO:0000313" key="8">
    <source>
        <dbReference type="Proteomes" id="UP000821853"/>
    </source>
</evidence>
<organism evidence="7 8">
    <name type="scientific">Haemaphysalis longicornis</name>
    <name type="common">Bush tick</name>
    <dbReference type="NCBI Taxonomy" id="44386"/>
    <lineage>
        <taxon>Eukaryota</taxon>
        <taxon>Metazoa</taxon>
        <taxon>Ecdysozoa</taxon>
        <taxon>Arthropoda</taxon>
        <taxon>Chelicerata</taxon>
        <taxon>Arachnida</taxon>
        <taxon>Acari</taxon>
        <taxon>Parasitiformes</taxon>
        <taxon>Ixodida</taxon>
        <taxon>Ixodoidea</taxon>
        <taxon>Ixodidae</taxon>
        <taxon>Haemaphysalinae</taxon>
        <taxon>Haemaphysalis</taxon>
    </lineage>
</organism>
<feature type="transmembrane region" description="Helical" evidence="5">
    <location>
        <begin position="105"/>
        <end position="125"/>
    </location>
</feature>
<dbReference type="VEuPathDB" id="VectorBase:HLOH_045975"/>
<dbReference type="Pfam" id="PF03151">
    <property type="entry name" value="TPT"/>
    <property type="match status" value="1"/>
</dbReference>
<dbReference type="InterPro" id="IPR037185">
    <property type="entry name" value="EmrE-like"/>
</dbReference>
<feature type="transmembrane region" description="Helical" evidence="5">
    <location>
        <begin position="229"/>
        <end position="250"/>
    </location>
</feature>
<proteinExistence type="predicted"/>
<dbReference type="EMBL" id="JABSTR010000004">
    <property type="protein sequence ID" value="KAH9366241.1"/>
    <property type="molecule type" value="Genomic_DNA"/>
</dbReference>
<evidence type="ECO:0000256" key="4">
    <source>
        <dbReference type="ARBA" id="ARBA00023136"/>
    </source>
</evidence>
<evidence type="ECO:0000256" key="5">
    <source>
        <dbReference type="SAM" id="Phobius"/>
    </source>
</evidence>
<protein>
    <recommendedName>
        <fullName evidence="6">Sugar phosphate transporter domain-containing protein</fullName>
    </recommendedName>
</protein>
<feature type="transmembrane region" description="Helical" evidence="5">
    <location>
        <begin position="187"/>
        <end position="209"/>
    </location>
</feature>
<dbReference type="PANTHER" id="PTHR11132">
    <property type="entry name" value="SOLUTE CARRIER FAMILY 35"/>
    <property type="match status" value="1"/>
</dbReference>
<feature type="transmembrane region" description="Helical" evidence="5">
    <location>
        <begin position="284"/>
        <end position="303"/>
    </location>
</feature>
<reference evidence="7 8" key="1">
    <citation type="journal article" date="2020" name="Cell">
        <title>Large-Scale Comparative Analyses of Tick Genomes Elucidate Their Genetic Diversity and Vector Capacities.</title>
        <authorList>
            <consortium name="Tick Genome and Microbiome Consortium (TIGMIC)"/>
            <person name="Jia N."/>
            <person name="Wang J."/>
            <person name="Shi W."/>
            <person name="Du L."/>
            <person name="Sun Y."/>
            <person name="Zhan W."/>
            <person name="Jiang J.F."/>
            <person name="Wang Q."/>
            <person name="Zhang B."/>
            <person name="Ji P."/>
            <person name="Bell-Sakyi L."/>
            <person name="Cui X.M."/>
            <person name="Yuan T.T."/>
            <person name="Jiang B.G."/>
            <person name="Yang W.F."/>
            <person name="Lam T.T."/>
            <person name="Chang Q.C."/>
            <person name="Ding S.J."/>
            <person name="Wang X.J."/>
            <person name="Zhu J.G."/>
            <person name="Ruan X.D."/>
            <person name="Zhao L."/>
            <person name="Wei J.T."/>
            <person name="Ye R.Z."/>
            <person name="Que T.C."/>
            <person name="Du C.H."/>
            <person name="Zhou Y.H."/>
            <person name="Cheng J.X."/>
            <person name="Dai P.F."/>
            <person name="Guo W.B."/>
            <person name="Han X.H."/>
            <person name="Huang E.J."/>
            <person name="Li L.F."/>
            <person name="Wei W."/>
            <person name="Gao Y.C."/>
            <person name="Liu J.Z."/>
            <person name="Shao H.Z."/>
            <person name="Wang X."/>
            <person name="Wang C.C."/>
            <person name="Yang T.C."/>
            <person name="Huo Q.B."/>
            <person name="Li W."/>
            <person name="Chen H.Y."/>
            <person name="Chen S.E."/>
            <person name="Zhou L.G."/>
            <person name="Ni X.B."/>
            <person name="Tian J.H."/>
            <person name="Sheng Y."/>
            <person name="Liu T."/>
            <person name="Pan Y.S."/>
            <person name="Xia L.Y."/>
            <person name="Li J."/>
            <person name="Zhao F."/>
            <person name="Cao W.C."/>
        </authorList>
    </citation>
    <scope>NUCLEOTIDE SEQUENCE [LARGE SCALE GENOMIC DNA]</scope>
    <source>
        <strain evidence="7">HaeL-2018</strain>
    </source>
</reference>
<evidence type="ECO:0000256" key="3">
    <source>
        <dbReference type="ARBA" id="ARBA00022989"/>
    </source>
</evidence>
<sequence>MGDAAHTAEIVKVVMLCVVWYGISSGNNVVGKVVLNSFPYPLTVTMVQLFSITVYSGPVFALWGIRPYLDLEWGAYMRCIVPLACGKFVSSLTSHVSLWKVPVSYAHTVKATMPLFTVVLSRIILKEKQTCMVYMSLLPIIVGVMVATMTEISFDMTGLISALVSTIGFSLQNIYTKKVIRDTNLHYLRLLHTFARLALIFFIPVWLLVDARRFSKDTSLFKQSDGFTILLLLFVDGALNFAQNLVAFTVLNMVSPLTYSVCNATKRISVITVSLLLLHNPVTPLNVLGMLTAVLGVLCYNKAKYDANKAARKALPLSSHDINPLIRTADQHKLVGAPNGRQRTQVKAHFGDCRQHHILLS</sequence>
<dbReference type="InterPro" id="IPR050186">
    <property type="entry name" value="TPT_transporter"/>
</dbReference>
<keyword evidence="3 5" id="KW-1133">Transmembrane helix</keyword>
<evidence type="ECO:0000256" key="2">
    <source>
        <dbReference type="ARBA" id="ARBA00022692"/>
    </source>
</evidence>
<accession>A0A9J6FVA8</accession>
<dbReference type="AlphaFoldDB" id="A0A9J6FVA8"/>
<keyword evidence="2 5" id="KW-0812">Transmembrane</keyword>
<comment type="subcellular location">
    <subcellularLocation>
        <location evidence="1">Membrane</location>
        <topology evidence="1">Multi-pass membrane protein</topology>
    </subcellularLocation>
</comment>
<feature type="transmembrane region" description="Helical" evidence="5">
    <location>
        <begin position="132"/>
        <end position="150"/>
    </location>
</feature>
<feature type="transmembrane region" description="Helical" evidence="5">
    <location>
        <begin position="75"/>
        <end position="93"/>
    </location>
</feature>
<gene>
    <name evidence="7" type="ORF">HPB48_008339</name>
</gene>
<evidence type="ECO:0000259" key="6">
    <source>
        <dbReference type="Pfam" id="PF03151"/>
    </source>
</evidence>
<name>A0A9J6FVA8_HAELO</name>